<feature type="region of interest" description="Disordered" evidence="1">
    <location>
        <begin position="182"/>
        <end position="229"/>
    </location>
</feature>
<feature type="compositionally biased region" description="Polar residues" evidence="1">
    <location>
        <begin position="267"/>
        <end position="280"/>
    </location>
</feature>
<feature type="region of interest" description="Disordered" evidence="1">
    <location>
        <begin position="297"/>
        <end position="317"/>
    </location>
</feature>
<evidence type="ECO:0000313" key="3">
    <source>
        <dbReference type="EMBL" id="GAX74588.1"/>
    </source>
</evidence>
<dbReference type="InterPro" id="IPR000719">
    <property type="entry name" value="Prot_kinase_dom"/>
</dbReference>
<accession>A0A250WUT8</accession>
<proteinExistence type="predicted"/>
<feature type="domain" description="Protein kinase" evidence="2">
    <location>
        <begin position="1789"/>
        <end position="2093"/>
    </location>
</feature>
<dbReference type="SMART" id="SM00220">
    <property type="entry name" value="S_TKc"/>
    <property type="match status" value="1"/>
</dbReference>
<dbReference type="Pfam" id="PF00069">
    <property type="entry name" value="Pkinase"/>
    <property type="match status" value="1"/>
</dbReference>
<dbReference type="SUPFAM" id="SSF56112">
    <property type="entry name" value="Protein kinase-like (PK-like)"/>
    <property type="match status" value="1"/>
</dbReference>
<dbReference type="InterPro" id="IPR008271">
    <property type="entry name" value="Ser/Thr_kinase_AS"/>
</dbReference>
<feature type="region of interest" description="Disordered" evidence="1">
    <location>
        <begin position="1085"/>
        <end position="1105"/>
    </location>
</feature>
<feature type="region of interest" description="Disordered" evidence="1">
    <location>
        <begin position="1810"/>
        <end position="1864"/>
    </location>
</feature>
<dbReference type="GO" id="GO:0005524">
    <property type="term" value="F:ATP binding"/>
    <property type="evidence" value="ECO:0007669"/>
    <property type="project" value="InterPro"/>
</dbReference>
<reference evidence="3 4" key="1">
    <citation type="submission" date="2017-08" db="EMBL/GenBank/DDBJ databases">
        <title>Acidophilic green algal genome provides insights into adaptation to an acidic environment.</title>
        <authorList>
            <person name="Hirooka S."/>
            <person name="Hirose Y."/>
            <person name="Kanesaki Y."/>
            <person name="Higuchi S."/>
            <person name="Fujiwara T."/>
            <person name="Onuma R."/>
            <person name="Era A."/>
            <person name="Ohbayashi R."/>
            <person name="Uzuka A."/>
            <person name="Nozaki H."/>
            <person name="Yoshikawa H."/>
            <person name="Miyagishima S.Y."/>
        </authorList>
    </citation>
    <scope>NUCLEOTIDE SEQUENCE [LARGE SCALE GENOMIC DNA]</scope>
    <source>
        <strain evidence="3 4">NIES-2499</strain>
    </source>
</reference>
<keyword evidence="4" id="KW-1185">Reference proteome</keyword>
<evidence type="ECO:0000313" key="4">
    <source>
        <dbReference type="Proteomes" id="UP000232323"/>
    </source>
</evidence>
<sequence length="2112" mass="223607">MPSTTSPPRIRSSTAALPESSAHHQILTKAHHEAYDTMYASVQPVHDNIIEGALGSNTAFHLSTPAITIPQNTADSNALQTSITSFNDAADLISFNDAADLTSQHASVTSTNLGHSGRHMLLASGGSLQQQSIHCQVLVNYGANLGQSSSQALADQGYSPSSPFFAGSMTVVLAPPVTQVATRGPQQAASEYSKSQEMNSQASPHNSAVPSLSPSASNKATTASQSEQSVESVESVASWLLSWRFASGEFISSQSDITPDDRASVGNGDSTYNNGSPSAASSQPMLQSYLLSSQLASSQTDASSPDHGGNVISKEVPTTSPQQAVAVAVQSGMALSATTGNEAAFSFVGRKGPSNISLGAQGLGVGIPIDLTFNNLQCSPLIFGADSSSHNYSSTVLTSSVGWGASLQARAMPLIPAGKQPKELAVKYLSIEQGNVSSSEMNNTEFFLSIENSGSNRSVSLGDVQLQYWFEGSAYPTDSSSFSDDSNTRVSSPAPASSKFQLLCIDISPDLVGGCDSLTWSFASGLSNVVGAHYVLNLGFGRSTGYLLPAGISLNSSMALTLFAQTGIPTLTVVQMIVSIQSIGNSPAHVMKSVLDYSYHSAPIISPPPLETNASGYGSSAVILRLPILNLEIPAFVNGELAWGSPPTANISALTSSMLTSGALNNANKSNISLAGATPAPMSSTSSANAVSTSDLQCTTVANNTEQTCELSVVYCCEGETSVTPTIPPNWMISWENQFNRSIPNSSINNISSFPSIDEKVNSSSDSAHGDHTSTAAGDSTGMNPHTSNTASLAQTPEPASMYNTGKRDGPQPLNKGMIIGGAVGGGIATVLLALVITWFVVKGRLKKRGKSCATCQCFMQKKTSFDSSTLSGEAAPREGSNAGGLSNLCDERSLAADVVSIGIQPEDDEAGSRSTRSYRRRMRGDTCFSLSSLMVHSQILQAGECAGGCSEEAGQPVVGGAAGHTPLLQQCCCWSCIMPSSLKREDDVAPRHGGGGSWQLGTSKAFIAGSTAVDRRVAEGQQQRTVDPKGASMYLNVRPGDTTLLVSEDIPGLTVQGNVVSKVQAEPDNLDAASFVNPLLVHQDSAQQQHHHHHHLHSLSAAAEEAQGSAAAAAGELESLCSSSMLPATYMLPSYRGKLVKHHTMPASVGGDEDCCCYWSSHIDRVHGNSLGGLYYDTNKNKASQEADSCRTLQTIGMQSQEALKADSCDTSGSLSDCQGYCQDAHRLFSRKFLECRSPCSSLNDEQTQATMTKERKRVRVINKIYQMTRSKSVGDSIMFGWTEAQCRYGHTCKRLHAEPAWNGGISKQPGKARPARLCIPVLGPSPAVMKARMANIKQPQLELDVDFINEIEPYLGSLLGVGGFGRVYEGLFRGRRVAVKVMYGDQGQSREELMKEVQLCNQFRGCERLVTLLAVSGLGTTSRQESEMQDIVKGAVILPPASVMPIGESELLQASYFPFEGSAFTATTFGASLPSVRAEEASQDKTPCSLQVSAVFHRHSSPPDRTYCSQTASQHLAINIESPSVHADNPHLSQHADNPHLSQHVCAPALHLNVQGAELFQMPADAHSLEPANSREFVGMMPNPCNTLLQAPENGEEGGSTAIMGHLSRGLSSAEETTGRKIGVMERLAAAVRRLTTVGQYMAVDQGLVDASGGGDGAVRGWEGPLEAATAEGAGKRRSELMWNEEDQGSSTDFRRCCTAPAGPLVAPQNASFLAPSVMVHSHDETAVRHYHPAPPQNTPCASLHQVDIPWIDTNQPRGAYSKRSDGHVFHGENGPCVMRQQLEDCLAVTDMMNCGKYTSVCSTADAELPRAPSQGNGGGEVREFAASSSTVEQHRHQSGLSGDRAHNPGPANGPAAYGPAANGPVLSPEAVSFNGRLPPQKQVALIMELVEGGSLAELVHKALTVPSVSNDAATSMDLLHILQVCHDIAAGLACLHPHVIHRDLKPQNVLIDGHGRAKIADFGISRAKDPYKSFVSVTQQGGTPNYMAPELFNGSRIDEKCDIYSLGCIMYECVSRKAPFEDLCCNAPANMGIFQIILAVAIKGLRPSIPEVAPLGLAALIASCWHEDPRRRPSADQVLTSLEALIHAELDFQRLSHSGYSNGRYDGII</sequence>
<dbReference type="InterPro" id="IPR051681">
    <property type="entry name" value="Ser/Thr_Kinases-Pseudokinases"/>
</dbReference>
<feature type="compositionally biased region" description="Polar residues" evidence="1">
    <location>
        <begin position="182"/>
        <end position="222"/>
    </location>
</feature>
<dbReference type="GO" id="GO:0005975">
    <property type="term" value="P:carbohydrate metabolic process"/>
    <property type="evidence" value="ECO:0007669"/>
    <property type="project" value="InterPro"/>
</dbReference>
<dbReference type="Gene3D" id="3.30.200.20">
    <property type="entry name" value="Phosphorylase Kinase, domain 1"/>
    <property type="match status" value="1"/>
</dbReference>
<evidence type="ECO:0000256" key="1">
    <source>
        <dbReference type="SAM" id="MobiDB-lite"/>
    </source>
</evidence>
<dbReference type="EMBL" id="BEGY01000008">
    <property type="protein sequence ID" value="GAX74588.1"/>
    <property type="molecule type" value="Genomic_DNA"/>
</dbReference>
<evidence type="ECO:0000259" key="2">
    <source>
        <dbReference type="PROSITE" id="PS50011"/>
    </source>
</evidence>
<dbReference type="Gene3D" id="1.10.510.10">
    <property type="entry name" value="Transferase(Phosphotransferase) domain 1"/>
    <property type="match status" value="1"/>
</dbReference>
<dbReference type="STRING" id="1157962.A0A250WUT8"/>
<dbReference type="GO" id="GO:0004674">
    <property type="term" value="F:protein serine/threonine kinase activity"/>
    <property type="evidence" value="ECO:0007669"/>
    <property type="project" value="TreeGrafter"/>
</dbReference>
<protein>
    <recommendedName>
        <fullName evidence="2">Protein kinase domain-containing protein</fullName>
    </recommendedName>
</protein>
<dbReference type="PROSITE" id="PS00108">
    <property type="entry name" value="PROTEIN_KINASE_ST"/>
    <property type="match status" value="1"/>
</dbReference>
<dbReference type="InterPro" id="IPR011009">
    <property type="entry name" value="Kinase-like_dom_sf"/>
</dbReference>
<feature type="region of interest" description="Disordered" evidence="1">
    <location>
        <begin position="1"/>
        <end position="21"/>
    </location>
</feature>
<gene>
    <name evidence="3" type="ORF">CEUSTIGMA_g2036.t1</name>
</gene>
<feature type="compositionally biased region" description="Polar residues" evidence="1">
    <location>
        <begin position="762"/>
        <end position="795"/>
    </location>
</feature>
<dbReference type="Proteomes" id="UP000232323">
    <property type="component" value="Unassembled WGS sequence"/>
</dbReference>
<feature type="compositionally biased region" description="Low complexity" evidence="1">
    <location>
        <begin position="1"/>
        <end position="14"/>
    </location>
</feature>
<feature type="region of interest" description="Disordered" evidence="1">
    <location>
        <begin position="759"/>
        <end position="809"/>
    </location>
</feature>
<comment type="caution">
    <text evidence="3">The sequence shown here is derived from an EMBL/GenBank/DDBJ whole genome shotgun (WGS) entry which is preliminary data.</text>
</comment>
<organism evidence="3 4">
    <name type="scientific">Chlamydomonas eustigma</name>
    <dbReference type="NCBI Taxonomy" id="1157962"/>
    <lineage>
        <taxon>Eukaryota</taxon>
        <taxon>Viridiplantae</taxon>
        <taxon>Chlorophyta</taxon>
        <taxon>core chlorophytes</taxon>
        <taxon>Chlorophyceae</taxon>
        <taxon>CS clade</taxon>
        <taxon>Chlamydomonadales</taxon>
        <taxon>Chlamydomonadaceae</taxon>
        <taxon>Chlamydomonas</taxon>
    </lineage>
</organism>
<name>A0A250WUT8_9CHLO</name>
<dbReference type="InterPro" id="IPR036966">
    <property type="entry name" value="CBM3_sf"/>
</dbReference>
<dbReference type="Gene3D" id="2.60.40.710">
    <property type="entry name" value="Endoglucanase-like"/>
    <property type="match status" value="1"/>
</dbReference>
<dbReference type="PANTHER" id="PTHR44329">
    <property type="entry name" value="SERINE/THREONINE-PROTEIN KINASE TNNI3K-RELATED"/>
    <property type="match status" value="1"/>
</dbReference>
<feature type="region of interest" description="Disordered" evidence="1">
    <location>
        <begin position="253"/>
        <end position="283"/>
    </location>
</feature>
<dbReference type="OrthoDB" id="536504at2759"/>
<dbReference type="PROSITE" id="PS50011">
    <property type="entry name" value="PROTEIN_KINASE_DOM"/>
    <property type="match status" value="1"/>
</dbReference>
<feature type="compositionally biased region" description="Low complexity" evidence="1">
    <location>
        <begin position="1850"/>
        <end position="1864"/>
    </location>
</feature>
<dbReference type="GO" id="GO:0030248">
    <property type="term" value="F:cellulose binding"/>
    <property type="evidence" value="ECO:0007669"/>
    <property type="project" value="InterPro"/>
</dbReference>